<proteinExistence type="predicted"/>
<dbReference type="PANTHER" id="PTHR43606:SF2">
    <property type="entry name" value="ALKALINE PHOSPHATASE FAMILY PROTEIN (AFU_ORTHOLOGUE AFUA_5G03860)"/>
    <property type="match status" value="1"/>
</dbReference>
<dbReference type="STRING" id="1195763.ABT56_02430"/>
<evidence type="ECO:0000259" key="1">
    <source>
        <dbReference type="Pfam" id="PF09423"/>
    </source>
</evidence>
<dbReference type="Gene3D" id="3.60.21.70">
    <property type="entry name" value="PhoD-like phosphatase"/>
    <property type="match status" value="1"/>
</dbReference>
<name>A0A0J1K3U3_9GAMM</name>
<keyword evidence="4" id="KW-1185">Reference proteome</keyword>
<dbReference type="AlphaFoldDB" id="A0A0J1K3U3"/>
<dbReference type="Gene3D" id="2.60.40.380">
    <property type="entry name" value="Purple acid phosphatase-like, N-terminal"/>
    <property type="match status" value="1"/>
</dbReference>
<dbReference type="Pfam" id="PF16655">
    <property type="entry name" value="PhoD_N"/>
    <property type="match status" value="1"/>
</dbReference>
<evidence type="ECO:0000259" key="2">
    <source>
        <dbReference type="Pfam" id="PF16655"/>
    </source>
</evidence>
<evidence type="ECO:0000313" key="4">
    <source>
        <dbReference type="Proteomes" id="UP000036097"/>
    </source>
</evidence>
<dbReference type="InterPro" id="IPR029052">
    <property type="entry name" value="Metallo-depent_PP-like"/>
</dbReference>
<dbReference type="OrthoDB" id="327733at2"/>
<evidence type="ECO:0008006" key="5">
    <source>
        <dbReference type="Google" id="ProtNLM"/>
    </source>
</evidence>
<dbReference type="InterPro" id="IPR018946">
    <property type="entry name" value="PhoD-like_MPP"/>
</dbReference>
<feature type="domain" description="Phospholipase D N-terminal" evidence="2">
    <location>
        <begin position="68"/>
        <end position="159"/>
    </location>
</feature>
<reference evidence="3 4" key="1">
    <citation type="submission" date="2015-05" db="EMBL/GenBank/DDBJ databases">
        <title>Photobacterium galathea sp. nov.</title>
        <authorList>
            <person name="Machado H."/>
            <person name="Gram L."/>
        </authorList>
    </citation>
    <scope>NUCLEOTIDE SEQUENCE [LARGE SCALE GENOMIC DNA]</scope>
    <source>
        <strain evidence="3 4">CGMCC 1.12159</strain>
    </source>
</reference>
<accession>A0A0J1K3U3</accession>
<protein>
    <recommendedName>
        <fullName evidence="5">Alkaline phosphatase</fullName>
    </recommendedName>
</protein>
<sequence length="606" mass="68988">MADDLFSILRIPFDITLKTMKRRDFIRCLTIGSGAGMVSSALAGQADKTLENSLVSADAMPVYGSFTHGVASGDPLADRVILWTRFVPDASLALDSVTLRWEVSTRKDFARIVAAGEAQASKDNDYIVKIDADGLKADKQYYYRFAVGVIVSAAGITRTLPERNVEQVRFAIATCANHPAGYFNVYREIIRQHDRKPFDALLHIGDYIYEYGMGEYASDHAIELDRVPSPAHECITLADYRKRYAQYRSDADLQALHASMPFIHIWDDHEIADNTWKDGAFNHQPQDGDFHARRKAAVQAFHEWLPIRDNMVADGEIYRSFVYGDLVHLLMLDTRVTGRTEQLDYGNYSVSDPQAAYDQLQKDLYAPEHQLLGKKQKQWIASELQNHHTRWTALGQQVLMTKMEVPFNLLLAIMGAKEAHRTRSAYDGNLIMEAARNPSFLKSPYNLDAWDGYPRDRDWVYRQMEKYGKSFVSFAGDTHNAWAGELVNKYDNTCGIEFAASSVGSPGIEHYLPLPPVLMRELQKLFPELVKDLKWANIVDRGFMAVTFTHDEIDCDWIFVDRILSRDYKVLPITRATSEDALELDIEEAEGPDWDDIFDFDDSWDD</sequence>
<dbReference type="PATRIC" id="fig|1195763.3.peg.528"/>
<dbReference type="Pfam" id="PF09423">
    <property type="entry name" value="PhoD"/>
    <property type="match status" value="1"/>
</dbReference>
<organism evidence="3 4">
    <name type="scientific">Photobacterium aquae</name>
    <dbReference type="NCBI Taxonomy" id="1195763"/>
    <lineage>
        <taxon>Bacteria</taxon>
        <taxon>Pseudomonadati</taxon>
        <taxon>Pseudomonadota</taxon>
        <taxon>Gammaproteobacteria</taxon>
        <taxon>Vibrionales</taxon>
        <taxon>Vibrionaceae</taxon>
        <taxon>Photobacterium</taxon>
    </lineage>
</organism>
<evidence type="ECO:0000313" key="3">
    <source>
        <dbReference type="EMBL" id="KLV09077.1"/>
    </source>
</evidence>
<feature type="domain" description="PhoD-like phosphatase metallophosphatase" evidence="1">
    <location>
        <begin position="170"/>
        <end position="557"/>
    </location>
</feature>
<gene>
    <name evidence="3" type="ORF">ABT56_02430</name>
</gene>
<dbReference type="SUPFAM" id="SSF56300">
    <property type="entry name" value="Metallo-dependent phosphatases"/>
    <property type="match status" value="1"/>
</dbReference>
<dbReference type="InterPro" id="IPR032093">
    <property type="entry name" value="PhoD_N"/>
</dbReference>
<dbReference type="CDD" id="cd07389">
    <property type="entry name" value="MPP_PhoD"/>
    <property type="match status" value="1"/>
</dbReference>
<dbReference type="Proteomes" id="UP000036097">
    <property type="component" value="Unassembled WGS sequence"/>
</dbReference>
<dbReference type="PANTHER" id="PTHR43606">
    <property type="entry name" value="PHOSPHATASE, PUTATIVE (AFU_ORTHOLOGUE AFUA_6G08710)-RELATED"/>
    <property type="match status" value="1"/>
</dbReference>
<dbReference type="EMBL" id="LDOT01000002">
    <property type="protein sequence ID" value="KLV09077.1"/>
    <property type="molecule type" value="Genomic_DNA"/>
</dbReference>
<dbReference type="InterPro" id="IPR052900">
    <property type="entry name" value="Phospholipid_Metab_Enz"/>
</dbReference>
<comment type="caution">
    <text evidence="3">The sequence shown here is derived from an EMBL/GenBank/DDBJ whole genome shotgun (WGS) entry which is preliminary data.</text>
</comment>
<dbReference type="InterPro" id="IPR038607">
    <property type="entry name" value="PhoD-like_sf"/>
</dbReference>